<evidence type="ECO:0008006" key="3">
    <source>
        <dbReference type="Google" id="ProtNLM"/>
    </source>
</evidence>
<evidence type="ECO:0000313" key="2">
    <source>
        <dbReference type="Proteomes" id="UP000178602"/>
    </source>
</evidence>
<sequence length="134" mass="14489">MKRGVALLLAIIIGGTLLTLGVITARIVYNTVWTSKAILQKEQAYWLAAGGMEMAEVNLEKNPAWFTDLPLSGNVKNWLAGAAIGDEVAIGEGTVKIVREREGRMVYTVGSRLSGKVFLSGEIVDGSIKNRKEI</sequence>
<dbReference type="AlphaFoldDB" id="A0A1F4T8K9"/>
<accession>A0A1F4T8K9</accession>
<organism evidence="1 2">
    <name type="scientific">candidate division WOR-1 bacterium RIFOXYC12_FULL_54_18</name>
    <dbReference type="NCBI Taxonomy" id="1802584"/>
    <lineage>
        <taxon>Bacteria</taxon>
        <taxon>Bacillati</taxon>
        <taxon>Saganbacteria</taxon>
    </lineage>
</organism>
<reference evidence="1 2" key="1">
    <citation type="journal article" date="2016" name="Nat. Commun.">
        <title>Thousands of microbial genomes shed light on interconnected biogeochemical processes in an aquifer system.</title>
        <authorList>
            <person name="Anantharaman K."/>
            <person name="Brown C.T."/>
            <person name="Hug L.A."/>
            <person name="Sharon I."/>
            <person name="Castelle C.J."/>
            <person name="Probst A.J."/>
            <person name="Thomas B.C."/>
            <person name="Singh A."/>
            <person name="Wilkins M.J."/>
            <person name="Karaoz U."/>
            <person name="Brodie E.L."/>
            <person name="Williams K.H."/>
            <person name="Hubbard S.S."/>
            <person name="Banfield J.F."/>
        </authorList>
    </citation>
    <scope>NUCLEOTIDE SEQUENCE [LARGE SCALE GENOMIC DNA]</scope>
</reference>
<proteinExistence type="predicted"/>
<gene>
    <name evidence="1" type="ORF">A3K49_05330</name>
</gene>
<evidence type="ECO:0000313" key="1">
    <source>
        <dbReference type="EMBL" id="OGC28383.1"/>
    </source>
</evidence>
<dbReference type="Proteomes" id="UP000178602">
    <property type="component" value="Unassembled WGS sequence"/>
</dbReference>
<protein>
    <recommendedName>
        <fullName evidence="3">Type 4 fimbrial biogenesis protein PilX N-terminal domain-containing protein</fullName>
    </recommendedName>
</protein>
<comment type="caution">
    <text evidence="1">The sequence shown here is derived from an EMBL/GenBank/DDBJ whole genome shotgun (WGS) entry which is preliminary data.</text>
</comment>
<dbReference type="EMBL" id="MEUG01000001">
    <property type="protein sequence ID" value="OGC28383.1"/>
    <property type="molecule type" value="Genomic_DNA"/>
</dbReference>
<name>A0A1F4T8K9_UNCSA</name>